<dbReference type="EMBL" id="QGNW01000042">
    <property type="protein sequence ID" value="RVX08280.1"/>
    <property type="molecule type" value="Genomic_DNA"/>
</dbReference>
<proteinExistence type="predicted"/>
<organism evidence="1 2">
    <name type="scientific">Vitis vinifera</name>
    <name type="common">Grape</name>
    <dbReference type="NCBI Taxonomy" id="29760"/>
    <lineage>
        <taxon>Eukaryota</taxon>
        <taxon>Viridiplantae</taxon>
        <taxon>Streptophyta</taxon>
        <taxon>Embryophyta</taxon>
        <taxon>Tracheophyta</taxon>
        <taxon>Spermatophyta</taxon>
        <taxon>Magnoliopsida</taxon>
        <taxon>eudicotyledons</taxon>
        <taxon>Gunneridae</taxon>
        <taxon>Pentapetalae</taxon>
        <taxon>rosids</taxon>
        <taxon>Vitales</taxon>
        <taxon>Vitaceae</taxon>
        <taxon>Viteae</taxon>
        <taxon>Vitis</taxon>
    </lineage>
</organism>
<dbReference type="Proteomes" id="UP000288805">
    <property type="component" value="Unassembled WGS sequence"/>
</dbReference>
<evidence type="ECO:0000313" key="2">
    <source>
        <dbReference type="Proteomes" id="UP000288805"/>
    </source>
</evidence>
<protein>
    <submittedName>
        <fullName evidence="1">Cleavage and polyadenylation specificity factor subunit 1</fullName>
    </submittedName>
</protein>
<reference evidence="1 2" key="1">
    <citation type="journal article" date="2018" name="PLoS Genet.">
        <title>Population sequencing reveals clonal diversity and ancestral inbreeding in the grapevine cultivar Chardonnay.</title>
        <authorList>
            <person name="Roach M.J."/>
            <person name="Johnson D.L."/>
            <person name="Bohlmann J."/>
            <person name="van Vuuren H.J."/>
            <person name="Jones S.J."/>
            <person name="Pretorius I.S."/>
            <person name="Schmidt S.A."/>
            <person name="Borneman A.R."/>
        </authorList>
    </citation>
    <scope>NUCLEOTIDE SEQUENCE [LARGE SCALE GENOMIC DNA]</scope>
    <source>
        <strain evidence="2">cv. Chardonnay</strain>
        <tissue evidence="1">Leaf</tissue>
    </source>
</reference>
<accession>A0A438JH46</accession>
<evidence type="ECO:0000313" key="1">
    <source>
        <dbReference type="EMBL" id="RVX08280.1"/>
    </source>
</evidence>
<name>A0A438JH46_VITVI</name>
<dbReference type="AlphaFoldDB" id="A0A438JH46"/>
<comment type="caution">
    <text evidence="1">The sequence shown here is derived from an EMBL/GenBank/DDBJ whole genome shotgun (WGS) entry which is preliminary data.</text>
</comment>
<dbReference type="PANTHER" id="PTHR36617:SF15">
    <property type="entry name" value="REVERSE TRANSCRIPTASE ZINC-BINDING DOMAIN-CONTAINING PROTEIN"/>
    <property type="match status" value="1"/>
</dbReference>
<dbReference type="PANTHER" id="PTHR36617">
    <property type="entry name" value="PROTEIN, PUTATIVE-RELATED"/>
    <property type="match status" value="1"/>
</dbReference>
<sequence>MSYAAYKMMHWPTGIENCASGFVTHSRADFAPQIAPIQTDDLESEWPAKRQIGPLPNLIVTAANILEVYMVRVQEDDSRESRASAETKRGGVMAGISGAALELVCQYSGTVQSVLDFGKTWFVDDNLVAVHRFRVERGEWFLLRLQGERVYRDEEDRVLPKVSFFDWEATWGKVFTLGHKGGAEDLRDFNLVGNFYKLLAKVLANRLKKTQGWKAMKASVLSKLDIEKAYDHGVRWVVSLPITWVFLWGVPFKSVVVWDEVEEKFRKRVRFWRDKWCDNEPLCDSFPSLFAFSLSKKAWVAKVWNLEGEGRGWTPRFSRLFNDWEMGSVEYFLLRLQATRVHEDVVDRVIWTVLRSGNFLVKSLYLVLEPGDPLLFLSSIIWRPCAPPRVAFFAWEAT</sequence>
<gene>
    <name evidence="1" type="primary">CPSF160_2</name>
    <name evidence="1" type="ORF">CK203_017627</name>
</gene>